<comment type="caution">
    <text evidence="2">The sequence shown here is derived from an EMBL/GenBank/DDBJ whole genome shotgun (WGS) entry which is preliminary data.</text>
</comment>
<evidence type="ECO:0000313" key="3">
    <source>
        <dbReference type="Proteomes" id="UP000320791"/>
    </source>
</evidence>
<gene>
    <name evidence="2" type="ORF">FRX94_05210</name>
</gene>
<dbReference type="GO" id="GO:0008757">
    <property type="term" value="F:S-adenosylmethionine-dependent methyltransferase activity"/>
    <property type="evidence" value="ECO:0007669"/>
    <property type="project" value="InterPro"/>
</dbReference>
<evidence type="ECO:0000313" key="2">
    <source>
        <dbReference type="EMBL" id="TWT26627.1"/>
    </source>
</evidence>
<keyword evidence="3" id="KW-1185">Reference proteome</keyword>
<dbReference type="CDD" id="cd02440">
    <property type="entry name" value="AdoMet_MTases"/>
    <property type="match status" value="1"/>
</dbReference>
<dbReference type="RefSeq" id="WP_146324071.1">
    <property type="nucleotide sequence ID" value="NZ_BAABLR010000024.1"/>
</dbReference>
<dbReference type="SUPFAM" id="SSF53335">
    <property type="entry name" value="S-adenosyl-L-methionine-dependent methyltransferases"/>
    <property type="match status" value="1"/>
</dbReference>
<organism evidence="2 3">
    <name type="scientific">Corynebacterium canis</name>
    <dbReference type="NCBI Taxonomy" id="679663"/>
    <lineage>
        <taxon>Bacteria</taxon>
        <taxon>Bacillati</taxon>
        <taxon>Actinomycetota</taxon>
        <taxon>Actinomycetes</taxon>
        <taxon>Mycobacteriales</taxon>
        <taxon>Corynebacteriaceae</taxon>
        <taxon>Corynebacterium</taxon>
    </lineage>
</organism>
<dbReference type="Pfam" id="PF08241">
    <property type="entry name" value="Methyltransf_11"/>
    <property type="match status" value="1"/>
</dbReference>
<dbReference type="AlphaFoldDB" id="A0A5C5ULD0"/>
<feature type="domain" description="Methyltransferase type 11" evidence="1">
    <location>
        <begin position="51"/>
        <end position="130"/>
    </location>
</feature>
<evidence type="ECO:0000259" key="1">
    <source>
        <dbReference type="Pfam" id="PF08241"/>
    </source>
</evidence>
<protein>
    <submittedName>
        <fullName evidence="2">Methyltransferase domain-containing protein</fullName>
    </submittedName>
</protein>
<name>A0A5C5ULD0_9CORY</name>
<dbReference type="EMBL" id="VOHM01000008">
    <property type="protein sequence ID" value="TWT26627.1"/>
    <property type="molecule type" value="Genomic_DNA"/>
</dbReference>
<dbReference type="Gene3D" id="3.40.50.150">
    <property type="entry name" value="Vaccinia Virus protein VP39"/>
    <property type="match status" value="1"/>
</dbReference>
<dbReference type="GO" id="GO:0032259">
    <property type="term" value="P:methylation"/>
    <property type="evidence" value="ECO:0007669"/>
    <property type="project" value="UniProtKB-KW"/>
</dbReference>
<keyword evidence="2" id="KW-0808">Transferase</keyword>
<dbReference type="OrthoDB" id="3206826at2"/>
<reference evidence="2 3" key="1">
    <citation type="submission" date="2019-08" db="EMBL/GenBank/DDBJ databases">
        <authorList>
            <person name="Lei W."/>
        </authorList>
    </citation>
    <scope>NUCLEOTIDE SEQUENCE [LARGE SCALE GENOMIC DNA]</scope>
    <source>
        <strain evidence="2 3">CCUG 58627</strain>
    </source>
</reference>
<dbReference type="InterPro" id="IPR013216">
    <property type="entry name" value="Methyltransf_11"/>
</dbReference>
<sequence>MRHFATLRRSLGLLASFPDEQRDPDRFYTNLAEDTAELIALFAPVAGDRILDVGGGPGFFDAAFAHRGAWYLGVDPFEKSQVRASGHALPFADNTFDITYSSNVVEHVANPWDMCSEMLRVTRPGGVAIISYTIWLGPFGGHETGLWQHYVGGEFARDRYTRLHGHPPKNSFGTSLFNVSCAEGLRWARGVRDAQVIKVFPRYHPWWAWWLVHVPLLREFLVSNLVVVLKKSPIAHCATGDLTAIL</sequence>
<proteinExistence type="predicted"/>
<keyword evidence="2" id="KW-0489">Methyltransferase</keyword>
<accession>A0A5C5ULD0</accession>
<dbReference type="Proteomes" id="UP000320791">
    <property type="component" value="Unassembled WGS sequence"/>
</dbReference>
<dbReference type="InterPro" id="IPR029063">
    <property type="entry name" value="SAM-dependent_MTases_sf"/>
</dbReference>